<organism evidence="6 7">
    <name type="scientific">Hemibagrus guttatus</name>
    <dbReference type="NCBI Taxonomy" id="175788"/>
    <lineage>
        <taxon>Eukaryota</taxon>
        <taxon>Metazoa</taxon>
        <taxon>Chordata</taxon>
        <taxon>Craniata</taxon>
        <taxon>Vertebrata</taxon>
        <taxon>Euteleostomi</taxon>
        <taxon>Actinopterygii</taxon>
        <taxon>Neopterygii</taxon>
        <taxon>Teleostei</taxon>
        <taxon>Ostariophysi</taxon>
        <taxon>Siluriformes</taxon>
        <taxon>Bagridae</taxon>
        <taxon>Hemibagrus</taxon>
    </lineage>
</organism>
<evidence type="ECO:0000313" key="6">
    <source>
        <dbReference type="EMBL" id="KAK3556799.1"/>
    </source>
</evidence>
<keyword evidence="2 3" id="KW-0694">RNA-binding</keyword>
<dbReference type="SMART" id="SM00715">
    <property type="entry name" value="LA"/>
    <property type="match status" value="1"/>
</dbReference>
<dbReference type="GO" id="GO:0045727">
    <property type="term" value="P:positive regulation of translation"/>
    <property type="evidence" value="ECO:0007669"/>
    <property type="project" value="TreeGrafter"/>
</dbReference>
<dbReference type="InterPro" id="IPR036390">
    <property type="entry name" value="WH_DNA-bd_sf"/>
</dbReference>
<gene>
    <name evidence="6" type="ORF">QTP70_020482</name>
</gene>
<evidence type="ECO:0000256" key="4">
    <source>
        <dbReference type="SAM" id="MobiDB-lite"/>
    </source>
</evidence>
<dbReference type="GO" id="GO:0005829">
    <property type="term" value="C:cytosol"/>
    <property type="evidence" value="ECO:0007669"/>
    <property type="project" value="TreeGrafter"/>
</dbReference>
<evidence type="ECO:0000256" key="1">
    <source>
        <dbReference type="ARBA" id="ARBA00022553"/>
    </source>
</evidence>
<accession>A0AAE0RJJ3</accession>
<dbReference type="Pfam" id="PF05383">
    <property type="entry name" value="La"/>
    <property type="match status" value="1"/>
</dbReference>
<feature type="compositionally biased region" description="Basic and acidic residues" evidence="4">
    <location>
        <begin position="684"/>
        <end position="696"/>
    </location>
</feature>
<feature type="compositionally biased region" description="Pro residues" evidence="4">
    <location>
        <begin position="642"/>
        <end position="656"/>
    </location>
</feature>
<keyword evidence="1" id="KW-0597">Phosphoprotein</keyword>
<feature type="compositionally biased region" description="Basic residues" evidence="4">
    <location>
        <begin position="472"/>
        <end position="483"/>
    </location>
</feature>
<dbReference type="EMBL" id="JAUCMX010000001">
    <property type="protein sequence ID" value="KAK3556799.1"/>
    <property type="molecule type" value="Genomic_DNA"/>
</dbReference>
<dbReference type="GO" id="GO:0003730">
    <property type="term" value="F:mRNA 3'-UTR binding"/>
    <property type="evidence" value="ECO:0007669"/>
    <property type="project" value="TreeGrafter"/>
</dbReference>
<dbReference type="Gene3D" id="1.10.10.10">
    <property type="entry name" value="Winged helix-like DNA-binding domain superfamily/Winged helix DNA-binding domain"/>
    <property type="match status" value="1"/>
</dbReference>
<dbReference type="PROSITE" id="PS50961">
    <property type="entry name" value="HTH_LA"/>
    <property type="match status" value="1"/>
</dbReference>
<reference evidence="6" key="1">
    <citation type="submission" date="2023-06" db="EMBL/GenBank/DDBJ databases">
        <title>Male Hemibagrus guttatus genome.</title>
        <authorList>
            <person name="Bian C."/>
        </authorList>
    </citation>
    <scope>NUCLEOTIDE SEQUENCE</scope>
    <source>
        <strain evidence="6">Male_cb2023</strain>
        <tissue evidence="6">Muscle</tissue>
    </source>
</reference>
<dbReference type="InterPro" id="IPR036388">
    <property type="entry name" value="WH-like_DNA-bd_sf"/>
</dbReference>
<comment type="caution">
    <text evidence="6">The sequence shown here is derived from an EMBL/GenBank/DDBJ whole genome shotgun (WGS) entry which is preliminary data.</text>
</comment>
<dbReference type="PANTHER" id="PTHR22792">
    <property type="entry name" value="LUPUS LA PROTEIN-RELATED"/>
    <property type="match status" value="1"/>
</dbReference>
<feature type="region of interest" description="Disordered" evidence="4">
    <location>
        <begin position="1"/>
        <end position="49"/>
    </location>
</feature>
<feature type="compositionally biased region" description="Polar residues" evidence="4">
    <location>
        <begin position="38"/>
        <end position="47"/>
    </location>
</feature>
<keyword evidence="7" id="KW-1185">Reference proteome</keyword>
<dbReference type="InterPro" id="IPR058699">
    <property type="entry name" value="RRM_LARP4/4B"/>
</dbReference>
<feature type="non-terminal residue" evidence="6">
    <location>
        <position position="745"/>
    </location>
</feature>
<feature type="compositionally biased region" description="Polar residues" evidence="4">
    <location>
        <begin position="578"/>
        <end position="591"/>
    </location>
</feature>
<feature type="compositionally biased region" description="Polar residues" evidence="4">
    <location>
        <begin position="448"/>
        <end position="471"/>
    </location>
</feature>
<dbReference type="GO" id="GO:0010494">
    <property type="term" value="C:cytoplasmic stress granule"/>
    <property type="evidence" value="ECO:0007669"/>
    <property type="project" value="TreeGrafter"/>
</dbReference>
<feature type="compositionally biased region" description="Gly residues" evidence="4">
    <location>
        <begin position="1"/>
        <end position="11"/>
    </location>
</feature>
<feature type="region of interest" description="Disordered" evidence="4">
    <location>
        <begin position="421"/>
        <end position="511"/>
    </location>
</feature>
<dbReference type="InterPro" id="IPR045180">
    <property type="entry name" value="La_dom_prot"/>
</dbReference>
<dbReference type="AlphaFoldDB" id="A0AAE0RJJ3"/>
<dbReference type="CDD" id="cd08035">
    <property type="entry name" value="LARP_4"/>
    <property type="match status" value="1"/>
</dbReference>
<sequence>RLRGGNGGGDTVGTERYRRMSSGSGAEAQKPEKKGPVQVTTKGTGLNPNAKVWQEASAPFSQNVEEATGALDWPQEDHAPSEHLEGGKGYAAAYGDSTPAVDSALLNSIDSTEPEYTTYHPVELEMSEESLRESLKKQLEFCFSRENLSKDLYLISQMDSDQFIPIWTIANMEGVKVLTSDLGLIVEVLKASPMVQVDEKGEKVRPNHKRCIIILREVPESTPVEDVEALFKSEKCPQVISVEFAHNNNWYITFQSDTDAQQAYRYLREEVKTFQEKPIMARIKAINTFFAKNSYGTVDSGVYAGGAQSQYSSPLYLQQVFQPQQYPLYSLLPSSWSQSPAPYFETPLAPFPNGTFNGFSGAGSFKSGSSPAGVTRNFPRNRLQFLEETLKMYSMVTHKVVSGHMYSTILICQMSHMKLQSRADAPQSDEFSGLSGTQNPRTPGAGPNSDSGTSDSPLSPSENGPNDLSSSRARRGNYRGLRRRREDERTRPLPPTEIKTPSPKFDLATSNFPPLPGGVAGPLPGGVVTFTENVLENRMADVVKGLNRDKVDSNKEEVKKYSQDAKEDAPSPVPATPTPQDTPGSSVSVQNPDPAPVLSLSLITAAQPDSAPKLTQPAPYNTPVQEPRKLSYAEVCQKPCKDPPPAPAPCLSPTPDPAQTTPTISQPLRELRVNKAEPTSCPAEKVREGRPPREQYRSGSPSKGAGSKLCGLQRRPPHGRRSSPHTGYNNRRIGKEQNIPPRSLK</sequence>
<feature type="region of interest" description="Disordered" evidence="4">
    <location>
        <begin position="542"/>
        <end position="745"/>
    </location>
</feature>
<evidence type="ECO:0000256" key="2">
    <source>
        <dbReference type="ARBA" id="ARBA00022884"/>
    </source>
</evidence>
<evidence type="ECO:0000259" key="5">
    <source>
        <dbReference type="PROSITE" id="PS50961"/>
    </source>
</evidence>
<feature type="compositionally biased region" description="Basic and acidic residues" evidence="4">
    <location>
        <begin position="542"/>
        <end position="569"/>
    </location>
</feature>
<dbReference type="SUPFAM" id="SSF46785">
    <property type="entry name" value="Winged helix' DNA-binding domain"/>
    <property type="match status" value="1"/>
</dbReference>
<proteinExistence type="predicted"/>
<feature type="domain" description="HTH La-type RNA-binding" evidence="5">
    <location>
        <begin position="125"/>
        <end position="214"/>
    </location>
</feature>
<evidence type="ECO:0000313" key="7">
    <source>
        <dbReference type="Proteomes" id="UP001274896"/>
    </source>
</evidence>
<dbReference type="InterPro" id="IPR006630">
    <property type="entry name" value="La_HTH"/>
</dbReference>
<name>A0AAE0RJJ3_9TELE</name>
<evidence type="ECO:0000256" key="3">
    <source>
        <dbReference type="PROSITE-ProRule" id="PRU00332"/>
    </source>
</evidence>
<protein>
    <recommendedName>
        <fullName evidence="5">HTH La-type RNA-binding domain-containing protein</fullName>
    </recommendedName>
</protein>
<dbReference type="PANTHER" id="PTHR22792:SF48">
    <property type="entry name" value="LA-RELATED PROTEIN 4"/>
    <property type="match status" value="1"/>
</dbReference>
<dbReference type="Pfam" id="PF26088">
    <property type="entry name" value="RRM_LARP4"/>
    <property type="match status" value="1"/>
</dbReference>
<dbReference type="Proteomes" id="UP001274896">
    <property type="component" value="Unassembled WGS sequence"/>
</dbReference>